<dbReference type="Pfam" id="PF07690">
    <property type="entry name" value="MFS_1"/>
    <property type="match status" value="1"/>
</dbReference>
<feature type="transmembrane region" description="Helical" evidence="5">
    <location>
        <begin position="337"/>
        <end position="361"/>
    </location>
</feature>
<keyword evidence="8" id="KW-1185">Reference proteome</keyword>
<dbReference type="SUPFAM" id="SSF103473">
    <property type="entry name" value="MFS general substrate transporter"/>
    <property type="match status" value="1"/>
</dbReference>
<feature type="transmembrane region" description="Helical" evidence="5">
    <location>
        <begin position="79"/>
        <end position="100"/>
    </location>
</feature>
<gene>
    <name evidence="7" type="ORF">GCM10023185_12060</name>
</gene>
<accession>A0ABP8I6I2</accession>
<dbReference type="InterPro" id="IPR036259">
    <property type="entry name" value="MFS_trans_sf"/>
</dbReference>
<feature type="transmembrane region" description="Helical" evidence="5">
    <location>
        <begin position="245"/>
        <end position="266"/>
    </location>
</feature>
<feature type="transmembrane region" description="Helical" evidence="5">
    <location>
        <begin position="313"/>
        <end position="331"/>
    </location>
</feature>
<keyword evidence="4 5" id="KW-0472">Membrane</keyword>
<dbReference type="PANTHER" id="PTHR23508">
    <property type="entry name" value="CARBOXYLIC ACID TRANSPORTER PROTEIN HOMOLOG"/>
    <property type="match status" value="1"/>
</dbReference>
<evidence type="ECO:0000313" key="8">
    <source>
        <dbReference type="Proteomes" id="UP001501153"/>
    </source>
</evidence>
<feature type="transmembrane region" description="Helical" evidence="5">
    <location>
        <begin position="382"/>
        <end position="399"/>
    </location>
</feature>
<comment type="caution">
    <text evidence="7">The sequence shown here is derived from an EMBL/GenBank/DDBJ whole genome shotgun (WGS) entry which is preliminary data.</text>
</comment>
<dbReference type="Proteomes" id="UP001501153">
    <property type="component" value="Unassembled WGS sequence"/>
</dbReference>
<evidence type="ECO:0000256" key="1">
    <source>
        <dbReference type="ARBA" id="ARBA00004141"/>
    </source>
</evidence>
<feature type="transmembrane region" description="Helical" evidence="5">
    <location>
        <begin position="166"/>
        <end position="186"/>
    </location>
</feature>
<feature type="transmembrane region" description="Helical" evidence="5">
    <location>
        <begin position="133"/>
        <end position="154"/>
    </location>
</feature>
<dbReference type="EMBL" id="BAABGZ010000013">
    <property type="protein sequence ID" value="GAA4352421.1"/>
    <property type="molecule type" value="Genomic_DNA"/>
</dbReference>
<feature type="transmembrane region" description="Helical" evidence="5">
    <location>
        <begin position="405"/>
        <end position="424"/>
    </location>
</feature>
<dbReference type="PANTHER" id="PTHR23508:SF10">
    <property type="entry name" value="CARBOXYLIC ACID TRANSPORTER PROTEIN HOMOLOG"/>
    <property type="match status" value="1"/>
</dbReference>
<reference evidence="8" key="1">
    <citation type="journal article" date="2019" name="Int. J. Syst. Evol. Microbiol.">
        <title>The Global Catalogue of Microorganisms (GCM) 10K type strain sequencing project: providing services to taxonomists for standard genome sequencing and annotation.</title>
        <authorList>
            <consortium name="The Broad Institute Genomics Platform"/>
            <consortium name="The Broad Institute Genome Sequencing Center for Infectious Disease"/>
            <person name="Wu L."/>
            <person name="Ma J."/>
        </authorList>
    </citation>
    <scope>NUCLEOTIDE SEQUENCE [LARGE SCALE GENOMIC DNA]</scope>
    <source>
        <strain evidence="8">JCM 17923</strain>
    </source>
</reference>
<evidence type="ECO:0000256" key="2">
    <source>
        <dbReference type="ARBA" id="ARBA00022692"/>
    </source>
</evidence>
<feature type="transmembrane region" description="Helical" evidence="5">
    <location>
        <begin position="107"/>
        <end position="127"/>
    </location>
</feature>
<dbReference type="InterPro" id="IPR020846">
    <property type="entry name" value="MFS_dom"/>
</dbReference>
<dbReference type="Gene3D" id="1.20.1250.20">
    <property type="entry name" value="MFS general substrate transporter like domains"/>
    <property type="match status" value="2"/>
</dbReference>
<keyword evidence="3 5" id="KW-1133">Transmembrane helix</keyword>
<comment type="subcellular location">
    <subcellularLocation>
        <location evidence="1">Membrane</location>
        <topology evidence="1">Multi-pass membrane protein</topology>
    </subcellularLocation>
</comment>
<evidence type="ECO:0000256" key="4">
    <source>
        <dbReference type="ARBA" id="ARBA00023136"/>
    </source>
</evidence>
<dbReference type="InterPro" id="IPR011701">
    <property type="entry name" value="MFS"/>
</dbReference>
<evidence type="ECO:0000256" key="3">
    <source>
        <dbReference type="ARBA" id="ARBA00022989"/>
    </source>
</evidence>
<feature type="transmembrane region" description="Helical" evidence="5">
    <location>
        <begin position="33"/>
        <end position="59"/>
    </location>
</feature>
<name>A0ABP8I6I2_9BACT</name>
<evidence type="ECO:0000313" key="7">
    <source>
        <dbReference type="EMBL" id="GAA4352421.1"/>
    </source>
</evidence>
<evidence type="ECO:0000256" key="5">
    <source>
        <dbReference type="SAM" id="Phobius"/>
    </source>
</evidence>
<organism evidence="7 8">
    <name type="scientific">Hymenobacter saemangeumensis</name>
    <dbReference type="NCBI Taxonomy" id="1084522"/>
    <lineage>
        <taxon>Bacteria</taxon>
        <taxon>Pseudomonadati</taxon>
        <taxon>Bacteroidota</taxon>
        <taxon>Cytophagia</taxon>
        <taxon>Cytophagales</taxon>
        <taxon>Hymenobacteraceae</taxon>
        <taxon>Hymenobacter</taxon>
    </lineage>
</organism>
<proteinExistence type="predicted"/>
<feature type="domain" description="Major facilitator superfamily (MFS) profile" evidence="6">
    <location>
        <begin position="38"/>
        <end position="431"/>
    </location>
</feature>
<keyword evidence="2 5" id="KW-0812">Transmembrane</keyword>
<sequence>MEFGATPVHFGPPNAANSVQSPKSSSSPAQTTGLFSAVVIVAALGYFVDIYDLILFSIVRVKSLADLGVTAPDQVTSQGLFLINMQMGGMLLGGILWGILGDRRGRLSVLFGSILLYSLANIANGFVQTIDQYAWLRLIAGVGLAGELGAGITLVSESLPKEKRGYGTMIVATVGVSGALLAYWVGEKLGWRNAYFVGGGLGLALLLLRVSVMESGMFQQVQAQSEVKRGDFFSLFTYGPRLSRYVRCLLIGVPLWFVIGILITLAPEFGRALGLTGEVTAGLAVFWSYFGLVFGDFASGALSQVWHSRNRALKFFLGFCAAMVGVYLYGIKGSTPNTYYMVCFGLGVSVGFWALFVTVAAEQFGTNLRATVATTAPNFARGSVLLLVPLFQFFSGPAAQPRLGLVNGAALLGALSLLVAFWAVSTLPESYGKDLDYVEE</sequence>
<evidence type="ECO:0000259" key="6">
    <source>
        <dbReference type="PROSITE" id="PS50850"/>
    </source>
</evidence>
<feature type="transmembrane region" description="Helical" evidence="5">
    <location>
        <begin position="192"/>
        <end position="212"/>
    </location>
</feature>
<dbReference type="PROSITE" id="PS50850">
    <property type="entry name" value="MFS"/>
    <property type="match status" value="1"/>
</dbReference>
<protein>
    <submittedName>
        <fullName evidence="7">MFS transporter</fullName>
    </submittedName>
</protein>